<dbReference type="AlphaFoldDB" id="A0A835P0K6"/>
<accession>A0A835P0K6</accession>
<dbReference type="EMBL" id="JADDUC010000013">
    <property type="protein sequence ID" value="KAG0128732.1"/>
    <property type="molecule type" value="Genomic_DNA"/>
</dbReference>
<name>A0A835P0K6_9PASS</name>
<reference evidence="1" key="1">
    <citation type="submission" date="2020-10" db="EMBL/GenBank/DDBJ databases">
        <title>Feather gene expression reveals the developmental basis of iridescence in African starlings.</title>
        <authorList>
            <person name="Rubenstein D.R."/>
        </authorList>
    </citation>
    <scope>NUCLEOTIDE SEQUENCE</scope>
    <source>
        <strain evidence="1">SS15</strain>
        <tissue evidence="1">Liver</tissue>
    </source>
</reference>
<keyword evidence="3" id="KW-1185">Reference proteome</keyword>
<evidence type="ECO:0000313" key="2">
    <source>
        <dbReference type="EMBL" id="KAI1237169.1"/>
    </source>
</evidence>
<reference evidence="2" key="3">
    <citation type="submission" date="2022-01" db="EMBL/GenBank/DDBJ databases">
        <authorList>
            <person name="Rubenstein D.R."/>
        </authorList>
    </citation>
    <scope>NUCLEOTIDE SEQUENCE</scope>
    <source>
        <strain evidence="2">SS15</strain>
        <tissue evidence="2">Liver</tissue>
    </source>
</reference>
<protein>
    <submittedName>
        <fullName evidence="1">Uncharacterized protein</fullName>
    </submittedName>
</protein>
<sequence length="264" mass="28418">MSTLYRRALKTGLLPKVIFGQQSAVPSHKTWQRLPEVLQTWSPGLCKPTADTLACSVLGEVTAAVEHEQLSGSLEFRHTAAMMISIATRGLGAAGVQAWSEERGAVSRRGLARCALTLTSAGSSSEPASVRLCLISCCSLSAPSMEQGSEGYGSAERELRDSGGHCLRTWNAGRTRTEKRRKKNSLGLSCCQSPTTVETVNSSFTQICSKTTAPLWFALGAPDTKLMSGETLHTEHQIVCRCPKLQVRQQQDKQARTAAAKQPG</sequence>
<dbReference type="EMBL" id="JADDUC020000008">
    <property type="protein sequence ID" value="KAI1237169.1"/>
    <property type="molecule type" value="Genomic_DNA"/>
</dbReference>
<evidence type="ECO:0000313" key="1">
    <source>
        <dbReference type="EMBL" id="KAG0128732.1"/>
    </source>
</evidence>
<comment type="caution">
    <text evidence="1">The sequence shown here is derived from an EMBL/GenBank/DDBJ whole genome shotgun (WGS) entry which is preliminary data.</text>
</comment>
<gene>
    <name evidence="2" type="ORF">IHE44_0014425</name>
    <name evidence="1" type="ORF">IHE44_001685</name>
</gene>
<organism evidence="1">
    <name type="scientific">Lamprotornis superbus</name>
    <dbReference type="NCBI Taxonomy" id="245042"/>
    <lineage>
        <taxon>Eukaryota</taxon>
        <taxon>Metazoa</taxon>
        <taxon>Chordata</taxon>
        <taxon>Craniata</taxon>
        <taxon>Vertebrata</taxon>
        <taxon>Euteleostomi</taxon>
        <taxon>Archelosauria</taxon>
        <taxon>Archosauria</taxon>
        <taxon>Dinosauria</taxon>
        <taxon>Saurischia</taxon>
        <taxon>Theropoda</taxon>
        <taxon>Coelurosauria</taxon>
        <taxon>Aves</taxon>
        <taxon>Neognathae</taxon>
        <taxon>Neoaves</taxon>
        <taxon>Telluraves</taxon>
        <taxon>Australaves</taxon>
        <taxon>Passeriformes</taxon>
        <taxon>Sturnidae</taxon>
        <taxon>Lamprotornis</taxon>
    </lineage>
</organism>
<proteinExistence type="predicted"/>
<dbReference type="Proteomes" id="UP000618051">
    <property type="component" value="Unassembled WGS sequence"/>
</dbReference>
<reference evidence="2 3" key="2">
    <citation type="journal article" date="2021" name="J. Hered.">
        <title>Feather Gene Expression Elucidates the Developmental Basis of Plumage Iridescence in African Starlings.</title>
        <authorList>
            <person name="Rubenstein D.R."/>
            <person name="Corvelo A."/>
            <person name="MacManes M.D."/>
            <person name="Maia R."/>
            <person name="Narzisi G."/>
            <person name="Rousaki A."/>
            <person name="Vandenabeele P."/>
            <person name="Shawkey M.D."/>
            <person name="Solomon J."/>
        </authorList>
    </citation>
    <scope>NUCLEOTIDE SEQUENCE [LARGE SCALE GENOMIC DNA]</scope>
    <source>
        <strain evidence="2">SS15</strain>
    </source>
</reference>
<evidence type="ECO:0000313" key="3">
    <source>
        <dbReference type="Proteomes" id="UP000618051"/>
    </source>
</evidence>